<dbReference type="Proteomes" id="UP000192277">
    <property type="component" value="Unassembled WGS sequence"/>
</dbReference>
<dbReference type="RefSeq" id="WP_014218492.1">
    <property type="nucleotide sequence ID" value="NZ_LWBO01000003.1"/>
</dbReference>
<accession>A0ABX3P1V5</accession>
<dbReference type="SUPFAM" id="SSF53474">
    <property type="entry name" value="alpha/beta-Hydrolases"/>
    <property type="match status" value="1"/>
</dbReference>
<reference evidence="3 4" key="1">
    <citation type="submission" date="2016-04" db="EMBL/GenBank/DDBJ databases">
        <authorList>
            <person name="Chen L."/>
            <person name="Zhuang W."/>
            <person name="Wang G."/>
        </authorList>
    </citation>
    <scope>NUCLEOTIDE SEQUENCE [LARGE SCALE GENOMIC DNA]</scope>
    <source>
        <strain evidence="4">GR20</strain>
    </source>
</reference>
<dbReference type="Gene3D" id="3.40.50.1820">
    <property type="entry name" value="alpha/beta hydrolase"/>
    <property type="match status" value="1"/>
</dbReference>
<evidence type="ECO:0000313" key="4">
    <source>
        <dbReference type="Proteomes" id="UP000192277"/>
    </source>
</evidence>
<evidence type="ECO:0000256" key="2">
    <source>
        <dbReference type="SAM" id="SignalP"/>
    </source>
</evidence>
<organism evidence="3 4">
    <name type="scientific">Niastella koreensis</name>
    <dbReference type="NCBI Taxonomy" id="354356"/>
    <lineage>
        <taxon>Bacteria</taxon>
        <taxon>Pseudomonadati</taxon>
        <taxon>Bacteroidota</taxon>
        <taxon>Chitinophagia</taxon>
        <taxon>Chitinophagales</taxon>
        <taxon>Chitinophagaceae</taxon>
        <taxon>Niastella</taxon>
    </lineage>
</organism>
<evidence type="ECO:0000313" key="3">
    <source>
        <dbReference type="EMBL" id="OQP52981.1"/>
    </source>
</evidence>
<comment type="caution">
    <text evidence="3">The sequence shown here is derived from an EMBL/GenBank/DDBJ whole genome shotgun (WGS) entry which is preliminary data.</text>
</comment>
<keyword evidence="1" id="KW-0175">Coiled coil</keyword>
<keyword evidence="2" id="KW-0732">Signal</keyword>
<feature type="chain" id="PRO_5046365109" evidence="2">
    <location>
        <begin position="21"/>
        <end position="472"/>
    </location>
</feature>
<gene>
    <name evidence="3" type="ORF">A4D02_21505</name>
</gene>
<dbReference type="EMBL" id="LWBO01000003">
    <property type="protein sequence ID" value="OQP52981.1"/>
    <property type="molecule type" value="Genomic_DNA"/>
</dbReference>
<evidence type="ECO:0000256" key="1">
    <source>
        <dbReference type="SAM" id="Coils"/>
    </source>
</evidence>
<proteinExistence type="predicted"/>
<sequence>MKLLACTGLLIAAFCTEACANNPTTATEQRVPVKDSVVAAPAARPDTFATGKVIDAVACAADAGQTYAAYIPSTGNKKALPVIYFFDSHGSGSLPLNKYRALADKYGFLLIGSNNSKNGNDWQVTEAIWQILADDTKKRFKIDAQRIYTAGFSGGAKVASFEALNHPEIKGVIANGAGLPDGAAVGNYAFSFTAITGEGDMNMTELVAVSKEFDKTNTRHRLLIFNGKHEWAPEKTMDVAFAGFQFDAMRNKLLPVNAAFVNSFVTNGRKTVDAYTKENNLLKAVQQCVLAGDLVNGLSADAAWFTSKATALSNQAAYKKQDQERQQLLEKEQNIKAQYAQQLNNGDMEYWKKEIADLQAKAKAATAEGAMYQRLLAFLSLAFYSYSNQLVGNHRDVGAEYYVNLYKMVDPANSEAWYFSAILHARSNDMAAVETDLLKAVECGFNDKARMHGQNDFVNRGIDFGKIERGMK</sequence>
<protein>
    <submittedName>
        <fullName evidence="3">Uncharacterized protein</fullName>
    </submittedName>
</protein>
<name>A0ABX3P1V5_9BACT</name>
<keyword evidence="4" id="KW-1185">Reference proteome</keyword>
<dbReference type="InterPro" id="IPR029058">
    <property type="entry name" value="AB_hydrolase_fold"/>
</dbReference>
<feature type="coiled-coil region" evidence="1">
    <location>
        <begin position="318"/>
        <end position="368"/>
    </location>
</feature>
<feature type="signal peptide" evidence="2">
    <location>
        <begin position="1"/>
        <end position="20"/>
    </location>
</feature>